<dbReference type="NCBIfam" id="TIGR01509">
    <property type="entry name" value="HAD-SF-IA-v3"/>
    <property type="match status" value="1"/>
</dbReference>
<name>G0VJ52_NAUCA</name>
<evidence type="ECO:0000313" key="1">
    <source>
        <dbReference type="EMBL" id="CCC71531.1"/>
    </source>
</evidence>
<dbReference type="Gene3D" id="3.40.50.1000">
    <property type="entry name" value="HAD superfamily/HAD-like"/>
    <property type="match status" value="1"/>
</dbReference>
<dbReference type="Proteomes" id="UP000001640">
    <property type="component" value="Chromosome 8"/>
</dbReference>
<dbReference type="FunCoup" id="G0VJ52">
    <property type="interactions" value="106"/>
</dbReference>
<dbReference type="NCBIfam" id="TIGR01549">
    <property type="entry name" value="HAD-SF-IA-v1"/>
    <property type="match status" value="1"/>
</dbReference>
<dbReference type="GO" id="GO:0033883">
    <property type="term" value="F:pyridoxal phosphatase activity"/>
    <property type="evidence" value="ECO:0007669"/>
    <property type="project" value="EnsemblFungi"/>
</dbReference>
<gene>
    <name evidence="1" type="primary">NCAS0H02210</name>
    <name evidence="1" type="ordered locus">NCAS_0H02210</name>
</gene>
<evidence type="ECO:0000313" key="2">
    <source>
        <dbReference type="Proteomes" id="UP000001640"/>
    </source>
</evidence>
<dbReference type="AlphaFoldDB" id="G0VJ52"/>
<keyword evidence="2" id="KW-1185">Reference proteome</keyword>
<dbReference type="KEGG" id="ncs:NCAS_0H02210"/>
<dbReference type="InterPro" id="IPR023214">
    <property type="entry name" value="HAD_sf"/>
</dbReference>
<dbReference type="Pfam" id="PF00702">
    <property type="entry name" value="Hydrolase"/>
    <property type="match status" value="1"/>
</dbReference>
<dbReference type="SFLD" id="SFLDS00003">
    <property type="entry name" value="Haloacid_Dehalogenase"/>
    <property type="match status" value="1"/>
</dbReference>
<dbReference type="HOGENOM" id="CLU_045011_11_1_1"/>
<dbReference type="EMBL" id="HE576759">
    <property type="protein sequence ID" value="CCC71531.1"/>
    <property type="molecule type" value="Genomic_DNA"/>
</dbReference>
<proteinExistence type="predicted"/>
<dbReference type="InterPro" id="IPR036412">
    <property type="entry name" value="HAD-like_sf"/>
</dbReference>
<organism evidence="1 2">
    <name type="scientific">Naumovozyma castellii</name>
    <name type="common">Yeast</name>
    <name type="synonym">Saccharomyces castellii</name>
    <dbReference type="NCBI Taxonomy" id="27288"/>
    <lineage>
        <taxon>Eukaryota</taxon>
        <taxon>Fungi</taxon>
        <taxon>Dikarya</taxon>
        <taxon>Ascomycota</taxon>
        <taxon>Saccharomycotina</taxon>
        <taxon>Saccharomycetes</taxon>
        <taxon>Saccharomycetales</taxon>
        <taxon>Saccharomycetaceae</taxon>
        <taxon>Naumovozyma</taxon>
    </lineage>
</organism>
<reference evidence="1 2" key="1">
    <citation type="journal article" date="2011" name="Proc. Natl. Acad. Sci. U.S.A.">
        <title>Evolutionary erosion of yeast sex chromosomes by mating-type switching accidents.</title>
        <authorList>
            <person name="Gordon J.L."/>
            <person name="Armisen D."/>
            <person name="Proux-Wera E."/>
            <person name="Oheigeartaigh S.S."/>
            <person name="Byrne K.P."/>
            <person name="Wolfe K.H."/>
        </authorList>
    </citation>
    <scope>NUCLEOTIDE SEQUENCE [LARGE SCALE GENOMIC DNA]</scope>
    <source>
        <strain evidence="2">ATCC 76901 / BCRC 22586 / CBS 4309 / NBRC 1992 / NRRL Y-12630</strain>
    </source>
</reference>
<dbReference type="PANTHER" id="PTHR43885">
    <property type="entry name" value="HALOACID DEHALOGENASE-LIKE HYDROLASE"/>
    <property type="match status" value="1"/>
</dbReference>
<dbReference type="GeneID" id="96905208"/>
<sequence>MGIGNWIKMTRLNSIHPIKAVVFDMDGTLCLPQPWMFPAMREAIGLHDKSVDILAYIDDMSTEEAKLEANRQLEEVEDRAMKQMEPQPGLVELLRFLTLNNMSKNICTRNVIKPVQYLISNFVPKEYSNFEYIVTRDFRPAKPNPDPLLHIAKQLKVHPNEIMMVGDSFDDMRSGRSAGCVTMLLNNHVNKYLLQDHQDLIDNSVDSLADIIGIITSANEN</sequence>
<dbReference type="Gene3D" id="1.10.260.80">
    <property type="match status" value="1"/>
</dbReference>
<dbReference type="InterPro" id="IPR006439">
    <property type="entry name" value="HAD-SF_hydro_IA"/>
</dbReference>
<protein>
    <recommendedName>
        <fullName evidence="3">HAD superfamily hydrolase</fullName>
    </recommendedName>
</protein>
<dbReference type="STRING" id="1064592.G0VJ52"/>
<dbReference type="PANTHER" id="PTHR43885:SF1">
    <property type="entry name" value="SUPERFAMILY HYDROLASE, PUTATIVE (AFU_ORTHOLOGUE AFUA_4G13290)-RELATED"/>
    <property type="match status" value="1"/>
</dbReference>
<reference key="2">
    <citation type="submission" date="2011-08" db="EMBL/GenBank/DDBJ databases">
        <title>Genome sequence of Naumovozyma castellii.</title>
        <authorList>
            <person name="Gordon J.L."/>
            <person name="Armisen D."/>
            <person name="Proux-Wera E."/>
            <person name="OhEigeartaigh S.S."/>
            <person name="Byrne K.P."/>
            <person name="Wolfe K.H."/>
        </authorList>
    </citation>
    <scope>NUCLEOTIDE SEQUENCE</scope>
    <source>
        <strain>Type strain:CBS 4309</strain>
    </source>
</reference>
<dbReference type="CDD" id="cd07505">
    <property type="entry name" value="HAD_BPGM-like"/>
    <property type="match status" value="1"/>
</dbReference>
<dbReference type="SFLD" id="SFLDG01129">
    <property type="entry name" value="C1.5:_HAD__Beta-PGM__Phosphata"/>
    <property type="match status" value="1"/>
</dbReference>
<accession>G0VJ52</accession>
<dbReference type="InParanoid" id="G0VJ52"/>
<dbReference type="OrthoDB" id="426235at2759"/>
<dbReference type="OMA" id="QTYMFKE"/>
<dbReference type="eggNOG" id="ENOG502QR7R">
    <property type="taxonomic scope" value="Eukaryota"/>
</dbReference>
<dbReference type="RefSeq" id="XP_003677878.1">
    <property type="nucleotide sequence ID" value="XM_003677830.1"/>
</dbReference>
<evidence type="ECO:0008006" key="3">
    <source>
        <dbReference type="Google" id="ProtNLM"/>
    </source>
</evidence>
<dbReference type="SUPFAM" id="SSF56784">
    <property type="entry name" value="HAD-like"/>
    <property type="match status" value="1"/>
</dbReference>